<reference evidence="1" key="1">
    <citation type="submission" date="2020-05" db="EMBL/GenBank/DDBJ databases">
        <title>Mycena genomes resolve the evolution of fungal bioluminescence.</title>
        <authorList>
            <person name="Tsai I.J."/>
        </authorList>
    </citation>
    <scope>NUCLEOTIDE SEQUENCE</scope>
    <source>
        <strain evidence="1">160909Yilan</strain>
    </source>
</reference>
<evidence type="ECO:0000313" key="2">
    <source>
        <dbReference type="Proteomes" id="UP000623467"/>
    </source>
</evidence>
<dbReference type="AlphaFoldDB" id="A0A8H6YI27"/>
<dbReference type="CDD" id="cd09917">
    <property type="entry name" value="F-box_SF"/>
    <property type="match status" value="1"/>
</dbReference>
<evidence type="ECO:0000313" key="1">
    <source>
        <dbReference type="EMBL" id="KAF7358686.1"/>
    </source>
</evidence>
<protein>
    <recommendedName>
        <fullName evidence="3">F-box domain-containing protein</fullName>
    </recommendedName>
</protein>
<dbReference type="OrthoDB" id="2864564at2759"/>
<sequence>MNFQEQVPEELWLEIIRHLPKEALPAVALTHRAFHRILRPMLFTNFTFRPYAVAYLPRDRRRVLWPEATEPIQFPQHTYDHELARLNFWSSTEIAPLVRSCTLIPSYSPSTDRVTNTGTNVPTPLLTLFFERLARFISIRYFHGFFVRITQTGLANLCRLPVLTCSDIFVCSALEPLDFSALQLQHVTNLYIAGAVKSNNSLDWMCILRPTQLIEVHLAFSPQLFTEIAHSMPTWPQVKKLTIGRILLGDTLRPPGIPTVLPVLAKFPGVEKFALEGRWNTWDWVPSTSHSLPCLQDYTGPAKVLGIFRAHTGLARASIHGVSSSWITETVQESKTRPLSISSLRITSSPLDIPAFNALFDIFPLMVHLDINIFHSLDILSECPRFLENLTVTPSLPITLESLSFRWERNDANLATENDGLVADELSFRTGLRALVERYPALKSFCIDCPVFSFRLRRLPNGTVDAYW</sequence>
<evidence type="ECO:0008006" key="3">
    <source>
        <dbReference type="Google" id="ProtNLM"/>
    </source>
</evidence>
<comment type="caution">
    <text evidence="1">The sequence shown here is derived from an EMBL/GenBank/DDBJ whole genome shotgun (WGS) entry which is preliminary data.</text>
</comment>
<dbReference type="EMBL" id="JACAZH010000009">
    <property type="protein sequence ID" value="KAF7358686.1"/>
    <property type="molecule type" value="Genomic_DNA"/>
</dbReference>
<keyword evidence="2" id="KW-1185">Reference proteome</keyword>
<name>A0A8H6YI27_9AGAR</name>
<organism evidence="1 2">
    <name type="scientific">Mycena sanguinolenta</name>
    <dbReference type="NCBI Taxonomy" id="230812"/>
    <lineage>
        <taxon>Eukaryota</taxon>
        <taxon>Fungi</taxon>
        <taxon>Dikarya</taxon>
        <taxon>Basidiomycota</taxon>
        <taxon>Agaricomycotina</taxon>
        <taxon>Agaricomycetes</taxon>
        <taxon>Agaricomycetidae</taxon>
        <taxon>Agaricales</taxon>
        <taxon>Marasmiineae</taxon>
        <taxon>Mycenaceae</taxon>
        <taxon>Mycena</taxon>
    </lineage>
</organism>
<accession>A0A8H6YI27</accession>
<gene>
    <name evidence="1" type="ORF">MSAN_01207600</name>
</gene>
<proteinExistence type="predicted"/>
<dbReference type="Proteomes" id="UP000623467">
    <property type="component" value="Unassembled WGS sequence"/>
</dbReference>